<dbReference type="Proteomes" id="UP000193529">
    <property type="component" value="Unassembled WGS sequence"/>
</dbReference>
<evidence type="ECO:0000259" key="1">
    <source>
        <dbReference type="PROSITE" id="PS51819"/>
    </source>
</evidence>
<dbReference type="OrthoDB" id="5242400at2"/>
<organism evidence="2 3">
    <name type="scientific">Mycobacterium palustre</name>
    <dbReference type="NCBI Taxonomy" id="153971"/>
    <lineage>
        <taxon>Bacteria</taxon>
        <taxon>Bacillati</taxon>
        <taxon>Actinomycetota</taxon>
        <taxon>Actinomycetes</taxon>
        <taxon>Mycobacteriales</taxon>
        <taxon>Mycobacteriaceae</taxon>
        <taxon>Mycobacterium</taxon>
        <taxon>Mycobacterium simiae complex</taxon>
    </lineage>
</organism>
<dbReference type="Gene3D" id="3.10.180.10">
    <property type="entry name" value="2,3-Dihydroxybiphenyl 1,2-Dioxygenase, domain 1"/>
    <property type="match status" value="1"/>
</dbReference>
<dbReference type="Pfam" id="PF00903">
    <property type="entry name" value="Glyoxalase"/>
    <property type="match status" value="1"/>
</dbReference>
<protein>
    <submittedName>
        <fullName evidence="2">Glyoxalase</fullName>
    </submittedName>
</protein>
<name>A0A1X1ZAP8_9MYCO</name>
<sequence>MEHVADSTPTGLDHLARGVDHAAFPTFDPAGTVRFYHDILGFPIVHSVCAVGWGPADHPDFVHFFFDIGKGDRIAFFYYFGVERFSPDGDAYATHGPEIPGFFRDSRHLAIHVDSVDVLEEYQRRLQSNDWHVEMRVKHETIESIYTHDPNGYLVEFTCPTRATTVADDDDAELTVRALLDVVASSEKPSLAALWARKAELILEHSEDVSPAAELIR</sequence>
<dbReference type="InterPro" id="IPR004360">
    <property type="entry name" value="Glyas_Fos-R_dOase_dom"/>
</dbReference>
<dbReference type="EMBL" id="LQPJ01000124">
    <property type="protein sequence ID" value="ORW20412.1"/>
    <property type="molecule type" value="Genomic_DNA"/>
</dbReference>
<dbReference type="STRING" id="153971.AWC19_15050"/>
<gene>
    <name evidence="2" type="ORF">AWC19_15050</name>
</gene>
<dbReference type="CDD" id="cd06587">
    <property type="entry name" value="VOC"/>
    <property type="match status" value="1"/>
</dbReference>
<dbReference type="RefSeq" id="WP_085079803.1">
    <property type="nucleotide sequence ID" value="NZ_LQPJ01000124.1"/>
</dbReference>
<keyword evidence="3" id="KW-1185">Reference proteome</keyword>
<evidence type="ECO:0000313" key="2">
    <source>
        <dbReference type="EMBL" id="ORW20412.1"/>
    </source>
</evidence>
<dbReference type="InterPro" id="IPR029068">
    <property type="entry name" value="Glyas_Bleomycin-R_OHBP_Dase"/>
</dbReference>
<feature type="domain" description="VOC" evidence="1">
    <location>
        <begin position="18"/>
        <end position="160"/>
    </location>
</feature>
<proteinExistence type="predicted"/>
<dbReference type="SUPFAM" id="SSF54593">
    <property type="entry name" value="Glyoxalase/Bleomycin resistance protein/Dihydroxybiphenyl dioxygenase"/>
    <property type="match status" value="1"/>
</dbReference>
<dbReference type="AlphaFoldDB" id="A0A1X1ZAP8"/>
<dbReference type="PROSITE" id="PS51819">
    <property type="entry name" value="VOC"/>
    <property type="match status" value="1"/>
</dbReference>
<comment type="caution">
    <text evidence="2">The sequence shown here is derived from an EMBL/GenBank/DDBJ whole genome shotgun (WGS) entry which is preliminary data.</text>
</comment>
<evidence type="ECO:0000313" key="3">
    <source>
        <dbReference type="Proteomes" id="UP000193529"/>
    </source>
</evidence>
<dbReference type="InterPro" id="IPR037523">
    <property type="entry name" value="VOC_core"/>
</dbReference>
<accession>A0A1X1ZAP8</accession>
<reference evidence="2 3" key="1">
    <citation type="submission" date="2016-01" db="EMBL/GenBank/DDBJ databases">
        <title>The new phylogeny of the genus Mycobacterium.</title>
        <authorList>
            <person name="Tarcisio F."/>
            <person name="Conor M."/>
            <person name="Antonella G."/>
            <person name="Elisabetta G."/>
            <person name="Giulia F.S."/>
            <person name="Sara T."/>
            <person name="Anna F."/>
            <person name="Clotilde B."/>
            <person name="Roberto B."/>
            <person name="Veronica D.S."/>
            <person name="Fabio R."/>
            <person name="Monica P."/>
            <person name="Olivier J."/>
            <person name="Enrico T."/>
            <person name="Nicola S."/>
        </authorList>
    </citation>
    <scope>NUCLEOTIDE SEQUENCE [LARGE SCALE GENOMIC DNA]</scope>
    <source>
        <strain evidence="2 3">DSM 44572</strain>
    </source>
</reference>